<dbReference type="PANTHER" id="PTHR35841">
    <property type="entry name" value="PHOSPHONATES-BINDING PERIPLASMIC PROTEIN"/>
    <property type="match status" value="1"/>
</dbReference>
<dbReference type="GO" id="GO:0055085">
    <property type="term" value="P:transmembrane transport"/>
    <property type="evidence" value="ECO:0007669"/>
    <property type="project" value="InterPro"/>
</dbReference>
<organism evidence="4 5">
    <name type="scientific">Ilumatobacter coccineus (strain NBRC 103263 / KCTC 29153 / YM16-304)</name>
    <dbReference type="NCBI Taxonomy" id="1313172"/>
    <lineage>
        <taxon>Bacteria</taxon>
        <taxon>Bacillati</taxon>
        <taxon>Actinomycetota</taxon>
        <taxon>Acidimicrobiia</taxon>
        <taxon>Acidimicrobiales</taxon>
        <taxon>Ilumatobacteraceae</taxon>
        <taxon>Ilumatobacter</taxon>
    </lineage>
</organism>
<dbReference type="PROSITE" id="PS51318">
    <property type="entry name" value="TAT"/>
    <property type="match status" value="1"/>
</dbReference>
<accession>A0A6C7EGU0</accession>
<keyword evidence="2" id="KW-0732">Signal</keyword>
<dbReference type="InterPro" id="IPR006311">
    <property type="entry name" value="TAT_signal"/>
</dbReference>
<dbReference type="OrthoDB" id="9764656at2"/>
<keyword evidence="5" id="KW-1185">Reference proteome</keyword>
<dbReference type="PANTHER" id="PTHR35841:SF1">
    <property type="entry name" value="PHOSPHONATES-BINDING PERIPLASMIC PROTEIN"/>
    <property type="match status" value="1"/>
</dbReference>
<dbReference type="RefSeq" id="WP_015443606.1">
    <property type="nucleotide sequence ID" value="NC_020520.1"/>
</dbReference>
<feature type="compositionally biased region" description="Low complexity" evidence="3">
    <location>
        <begin position="65"/>
        <end position="85"/>
    </location>
</feature>
<dbReference type="Proteomes" id="UP000011863">
    <property type="component" value="Chromosome"/>
</dbReference>
<dbReference type="InterPro" id="IPR005770">
    <property type="entry name" value="PhnD"/>
</dbReference>
<comment type="similarity">
    <text evidence="1">Belongs to the phosphate/phosphite/phosphonate binding protein family.</text>
</comment>
<dbReference type="GO" id="GO:0043190">
    <property type="term" value="C:ATP-binding cassette (ABC) transporter complex"/>
    <property type="evidence" value="ECO:0007669"/>
    <property type="project" value="InterPro"/>
</dbReference>
<evidence type="ECO:0000256" key="2">
    <source>
        <dbReference type="ARBA" id="ARBA00022729"/>
    </source>
</evidence>
<protein>
    <submittedName>
        <fullName evidence="4">Phosphonate ABC transporter phosphonate-binding protein</fullName>
    </submittedName>
</protein>
<evidence type="ECO:0000313" key="5">
    <source>
        <dbReference type="Proteomes" id="UP000011863"/>
    </source>
</evidence>
<name>A0A6C7EGU0_ILUCY</name>
<proteinExistence type="inferred from homology"/>
<dbReference type="AlphaFoldDB" id="A0A6C7EGU0"/>
<feature type="compositionally biased region" description="Low complexity" evidence="3">
    <location>
        <begin position="33"/>
        <end position="52"/>
    </location>
</feature>
<dbReference type="KEGG" id="aym:YM304_40450"/>
<dbReference type="Gene3D" id="3.40.190.10">
    <property type="entry name" value="Periplasmic binding protein-like II"/>
    <property type="match status" value="2"/>
</dbReference>
<dbReference type="Pfam" id="PF12974">
    <property type="entry name" value="Phosphonate-bd"/>
    <property type="match status" value="1"/>
</dbReference>
<gene>
    <name evidence="4" type="primary">phnD</name>
    <name evidence="4" type="ORF">YM304_40450</name>
</gene>
<dbReference type="NCBIfam" id="TIGR01098">
    <property type="entry name" value="3A0109s03R"/>
    <property type="match status" value="1"/>
</dbReference>
<evidence type="ECO:0000256" key="3">
    <source>
        <dbReference type="SAM" id="MobiDB-lite"/>
    </source>
</evidence>
<dbReference type="EMBL" id="AP012057">
    <property type="protein sequence ID" value="BAN04359.1"/>
    <property type="molecule type" value="Genomic_DNA"/>
</dbReference>
<dbReference type="SUPFAM" id="SSF53850">
    <property type="entry name" value="Periplasmic binding protein-like II"/>
    <property type="match status" value="1"/>
</dbReference>
<feature type="region of interest" description="Disordered" evidence="3">
    <location>
        <begin position="33"/>
        <end position="100"/>
    </location>
</feature>
<evidence type="ECO:0000256" key="1">
    <source>
        <dbReference type="ARBA" id="ARBA00007162"/>
    </source>
</evidence>
<feature type="compositionally biased region" description="Acidic residues" evidence="3">
    <location>
        <begin position="53"/>
        <end position="64"/>
    </location>
</feature>
<evidence type="ECO:0000313" key="4">
    <source>
        <dbReference type="EMBL" id="BAN04359.1"/>
    </source>
</evidence>
<sequence>MNNSANHTPRRRLVQATGAIASLALIAAACGSDDEAAAPADAEVAPVAAAADEPAEAPAEEAPAEEPAAAPAEEAPAEEPAAAPAEEAERPADWPTSLSFGAVPAENASSLEADFATTKAILEDELQLDEIEFFQATDYAGVIEGIIANRIDVAQFGGFSYVIATSNGADISVAGVMTEGPDIEPGYRSYALTQADNDEINSIEDFAGKNICFVDPGSTSGFLFPSEGLLAAGIDPSETSTDINPTFAGGHDAAAISVANGDCDGGFAYDSMVTTQLIDNGDISGVIDTLEDETVNEAEAELKIVWKSQTISGAPMAISNALPADFIAAYQEVVTTKVNADWAIANGYCSGTLEENDCAFADEADTWGFVAKDDSFYDGIRQVCEITGASKCES</sequence>
<dbReference type="CDD" id="cd01071">
    <property type="entry name" value="PBP2_PhnD_like"/>
    <property type="match status" value="1"/>
</dbReference>
<reference evidence="4 5" key="1">
    <citation type="journal article" date="2013" name="Int. J. Syst. Evol. Microbiol.">
        <title>Ilumatobacter nonamiense sp. nov. and Ilumatobacter coccineum sp. nov., isolated from seashore sand.</title>
        <authorList>
            <person name="Matsumoto A."/>
            <person name="Kasai H."/>
            <person name="Matsuo Y."/>
            <person name="Shizuri Y."/>
            <person name="Ichikawa N."/>
            <person name="Fujita N."/>
            <person name="Omura S."/>
            <person name="Takahashi Y."/>
        </authorList>
    </citation>
    <scope>NUCLEOTIDE SEQUENCE [LARGE SCALE GENOMIC DNA]</scope>
    <source>
        <strain evidence="5">NBRC 103263 / KCTC 29153 / YM16-304</strain>
    </source>
</reference>